<dbReference type="InterPro" id="IPR044023">
    <property type="entry name" value="Ig_7"/>
</dbReference>
<name>A0A0P7ARF7_9FLAO</name>
<evidence type="ECO:0000259" key="4">
    <source>
        <dbReference type="Pfam" id="PF19081"/>
    </source>
</evidence>
<evidence type="ECO:0000313" key="5">
    <source>
        <dbReference type="EMBL" id="KPM30346.1"/>
    </source>
</evidence>
<dbReference type="GO" id="GO:0007155">
    <property type="term" value="P:cell adhesion"/>
    <property type="evidence" value="ECO:0007669"/>
    <property type="project" value="InterPro"/>
</dbReference>
<dbReference type="NCBIfam" id="TIGR04131">
    <property type="entry name" value="Bac_Flav_CTERM"/>
    <property type="match status" value="1"/>
</dbReference>
<reference evidence="5 6" key="1">
    <citation type="submission" date="2015-09" db="EMBL/GenBank/DDBJ databases">
        <title>Genome sequence of the marine flavobacterium Croceitalea dokdonensis DOKDO 023 that contains proton- and sodium-pumping rhodopsins.</title>
        <authorList>
            <person name="Kwon S.-K."/>
            <person name="Lee H.K."/>
            <person name="Kwak M.-J."/>
            <person name="Kim J.F."/>
        </authorList>
    </citation>
    <scope>NUCLEOTIDE SEQUENCE [LARGE SCALE GENOMIC DNA]</scope>
    <source>
        <strain evidence="5 6">DOKDO 023</strain>
    </source>
</reference>
<comment type="caution">
    <text evidence="5">The sequence shown here is derived from an EMBL/GenBank/DDBJ whole genome shotgun (WGS) entry which is preliminary data.</text>
</comment>
<dbReference type="PANTHER" id="PTHR10199">
    <property type="entry name" value="THROMBOSPONDIN"/>
    <property type="match status" value="1"/>
</dbReference>
<dbReference type="Proteomes" id="UP000050280">
    <property type="component" value="Unassembled WGS sequence"/>
</dbReference>
<feature type="chain" id="PRO_5006134997" description="Ig-like domain-containing protein" evidence="3">
    <location>
        <begin position="22"/>
        <end position="2108"/>
    </location>
</feature>
<sequence length="2108" mass="222108">MLQRTLYLSIFFLFYSINTLAQDSDFDGIDDLLDLCPTIADPNNLDTDSDGIGDACDPDDDNDGILDRNDCEIVIPNFSFESGTTGWAVEAADGTLNNSVVVSPANDGPFIGADGPNYLDIEAFNETITVTTLNATSVYEETNYILTVSLGDLPPNGVVPNAFLDPGSVRIELGYGENSGAFNPIPGAALDIDGPTQLIEGWNELRLNWNVNFGNVELGQGILIRISHTGLPGRVGLGLDYIRLQRDDDNDGISNCVEVDSDDDGCFDATEAGHVASLNPLILGQLDGTGNTGGIVTGALSGYQGSTVAVFDSSIQTCLPGYEDNDNDNVPDALDEDDDNDGILDRFECQVPIINSSFENNLPGTFPQDGWTFDSTSGFGGGVVTPNGIDDYFAAAEGGQYGFINGNGTVTMRTTTASYEEGSYILTVSIGDGIDYFNDNFRNDGTTIISMGYADDISGNFIPINSRPIYGWETPNGVWKDFTLTTTVPPLSPFLGEGIRIQIEHVQNDGQFQRRGDYDHVRLVRDRDNDGIPDCEDLNSDGDTVNCPDVSEVGHIDNGSGQLLGTGINLSNGRVIGFASGYTGLREAYFDATINACATNDTDNDTFTDSDSYYFLTNGFTDWDEEDRDNDNDGITDLNEDCHLTSQGVAQQPYNFEFPSNNFIYLPPTLPEPFSTGPGPGGTGVLDFWIASDPSITGSHLVNADLYNSPLSGLPYSPNYSTDGTLQFDNLDVNNVSPSAYNNDQFAFINGTGTLTQTVSAVNMVEGSYIITIAIGDGLDYNDTFRNDGTTRLEAGYIQGGVFQVISTRLVDPHETPNGTWTDISFTATIPAGSPAIGQNLLLRIRHIANFARNQGSGNYDFIRINMDYDNDEIPDCIDFDSDNDGCPDSIEAGYSDGDRDGILGIGLPTVDGNGIVTSETGYTTPVNPNVRSFAEPAIIDTPLPDPITVCEGSDAVFTIVASRAGTNTTIFYEWAESTDGGTTWTVLSNTAPYSGTDTASMTITAAGTVFDTYQYRVRVTGDDNLCYDESSTTLSVLPAPTIPTINVNSPSICVSENAVFELTGGGANHVATYSFDGGTTTNTVTLDGTGNATIVATAASADVIFSLIGLDDGSCTVTLAPTPTATIMVSAEPVVDSVLTTLTCAADLLTYDADISLTAGNITAVNEGTLAGTLVTGITAGTDLIITVDNNGCIRDLTLTAPDCSCPTITLPINPVGAAVCEGGTNPNISSELDPAGLGDRIDWYATATGGTALASGLSYSPTDTAPGSYTYYAEAVETASSCTSTARLPVDFTIHPAITADVLADEPSICDGFTLPVLSPNNTYYTGPGGTGTPLNAGDVITTSQTIYIFAESATSPACTDESSFEVTITPTPSVTILATSCSTDLLTYDVLFQPVTGTITSTVGTVLGTDRIVDIPAGTDVTITVTENGCSDNAIITAPNCSCPPLDAPENPINGFNCTGDATATLTVDLPASGGDTINWYDVAVGGTPIATGTSFTPTETAAGVYSYYAETFDSTNSCNSARIELSLTITQSPTADTLTDIAVCDNYVLPALSTGNSYYTGPLGTGTQLNAGETVTATQTIYIFAESGSTPNCIDENAFVVTVNETPDITILSRTCAPDLATYEVVISPVTGTLTASIGTVLGNDRIVGIPAGINVSITADNGGCSANTLAIAPDCSCPPLDPPTNSTDAMVCEGNPNPALSVSLPSSGGDTINWFDALVGGNLIASGTSITPNDSLPGVYTYYAQNTETVSGCTSERVPVTLTITAIPTLPTIPDTEACEFFVLPPLATGQGYFTAPGGNGSTLAPGAQVTTSQTIYVRAVAEDNPNCAAEGSFELTVLQEPILDIPENISLCSDATGAVAPIAIGVDLGPGFRYDWTPDNDTNGDGIEEAIFQITQPGTYSLQVFQLGTTTECGGFATYQTTVETVPQPIGLEVEVTAEGYELDSGNRVRLLTGDNPLEFDQYEYSITSAEGPFQESNIFENVDGGLYTGYVRALSGCGSVVESAPFLIVNYPTFFSPNGDGINETWIPLGIENLNITSSLEIMIYDRNGKLLTRLDPLGTGWDGTYNTRPLPASDYWFTVDFVDELSNRPIRFNGHFSLVR</sequence>
<dbReference type="EMBL" id="LDJX01000010">
    <property type="protein sequence ID" value="KPM30346.1"/>
    <property type="molecule type" value="Genomic_DNA"/>
</dbReference>
<dbReference type="SUPFAM" id="SSF103647">
    <property type="entry name" value="TSP type-3 repeat"/>
    <property type="match status" value="1"/>
</dbReference>
<accession>A0A0P7ARF7</accession>
<dbReference type="OrthoDB" id="9765926at2"/>
<dbReference type="PANTHER" id="PTHR10199:SF100">
    <property type="entry name" value="THROMBOSPONDIN, ISOFORM A"/>
    <property type="match status" value="1"/>
</dbReference>
<evidence type="ECO:0000256" key="3">
    <source>
        <dbReference type="SAM" id="SignalP"/>
    </source>
</evidence>
<feature type="domain" description="Ig-like" evidence="4">
    <location>
        <begin position="1457"/>
        <end position="1533"/>
    </location>
</feature>
<organism evidence="5 6">
    <name type="scientific">Croceitalea dokdonensis DOKDO 023</name>
    <dbReference type="NCBI Taxonomy" id="1300341"/>
    <lineage>
        <taxon>Bacteria</taxon>
        <taxon>Pseudomonadati</taxon>
        <taxon>Bacteroidota</taxon>
        <taxon>Flavobacteriia</taxon>
        <taxon>Flavobacteriales</taxon>
        <taxon>Flavobacteriaceae</taxon>
        <taxon>Croceitalea</taxon>
    </lineage>
</organism>
<dbReference type="STRING" id="1300341.I595_3507"/>
<dbReference type="RefSeq" id="WP_083467649.1">
    <property type="nucleotide sequence ID" value="NZ_LDJX01000010.1"/>
</dbReference>
<dbReference type="InterPro" id="IPR054720">
    <property type="entry name" value="HpiC1"/>
</dbReference>
<dbReference type="Pfam" id="PF19081">
    <property type="entry name" value="Ig_7"/>
    <property type="match status" value="3"/>
</dbReference>
<keyword evidence="1 3" id="KW-0732">Signal</keyword>
<dbReference type="PATRIC" id="fig|1300341.3.peg.761"/>
<dbReference type="Pfam" id="PF02412">
    <property type="entry name" value="TSP_3"/>
    <property type="match status" value="1"/>
</dbReference>
<keyword evidence="2" id="KW-0106">Calcium</keyword>
<proteinExistence type="predicted"/>
<dbReference type="InterPro" id="IPR026341">
    <property type="entry name" value="T9SS_type_B"/>
</dbReference>
<dbReference type="InterPro" id="IPR003367">
    <property type="entry name" value="Thrombospondin_3-like_rpt"/>
</dbReference>
<protein>
    <recommendedName>
        <fullName evidence="4">Ig-like domain-containing protein</fullName>
    </recommendedName>
</protein>
<feature type="signal peptide" evidence="3">
    <location>
        <begin position="1"/>
        <end position="21"/>
    </location>
</feature>
<dbReference type="Gene3D" id="4.10.1080.10">
    <property type="entry name" value="TSP type-3 repeat"/>
    <property type="match status" value="1"/>
</dbReference>
<dbReference type="GO" id="GO:0005509">
    <property type="term" value="F:calcium ion binding"/>
    <property type="evidence" value="ECO:0007669"/>
    <property type="project" value="InterPro"/>
</dbReference>
<feature type="domain" description="Ig-like" evidence="4">
    <location>
        <begin position="1688"/>
        <end position="1770"/>
    </location>
</feature>
<dbReference type="InterPro" id="IPR028974">
    <property type="entry name" value="TSP_type-3_rpt"/>
</dbReference>
<evidence type="ECO:0000256" key="1">
    <source>
        <dbReference type="ARBA" id="ARBA00022729"/>
    </source>
</evidence>
<gene>
    <name evidence="5" type="ORF">I595_3507</name>
</gene>
<dbReference type="Pfam" id="PF13585">
    <property type="entry name" value="CHU_C"/>
    <property type="match status" value="1"/>
</dbReference>
<keyword evidence="6" id="KW-1185">Reference proteome</keyword>
<evidence type="ECO:0000313" key="6">
    <source>
        <dbReference type="Proteomes" id="UP000050280"/>
    </source>
</evidence>
<dbReference type="Pfam" id="PF22825">
    <property type="entry name" value="HpiC1-like"/>
    <property type="match status" value="1"/>
</dbReference>
<feature type="domain" description="Ig-like" evidence="4">
    <location>
        <begin position="1218"/>
        <end position="1298"/>
    </location>
</feature>
<evidence type="ECO:0000256" key="2">
    <source>
        <dbReference type="ARBA" id="ARBA00022837"/>
    </source>
</evidence>